<dbReference type="KEGG" id="rsq:Rsph17025_4031"/>
<accession>A4WZR9</accession>
<feature type="region of interest" description="Disordered" evidence="1">
    <location>
        <begin position="58"/>
        <end position="84"/>
    </location>
</feature>
<name>A4WZR9_CERS5</name>
<evidence type="ECO:0000256" key="1">
    <source>
        <dbReference type="SAM" id="MobiDB-lite"/>
    </source>
</evidence>
<sequence length="128" mass="13374">MHPLRPLVALLVALPPGPSAAEPLAGAARQVAAEFARPLAEAPLRSFVEAELSLRRPDGTPVEGATLTISGGMPAHGHGLPTTPRAEELGGGRYLIRGLKFTMPGDWELAIAVEAPGLSDRVVLAFRL</sequence>
<gene>
    <name evidence="4" type="ordered locus">Rsph17025_4031</name>
</gene>
<dbReference type="Pfam" id="PF13115">
    <property type="entry name" value="YtkA"/>
    <property type="match status" value="1"/>
</dbReference>
<feature type="chain" id="PRO_5002676269" description="YtkA-like domain-containing protein" evidence="2">
    <location>
        <begin position="22"/>
        <end position="128"/>
    </location>
</feature>
<dbReference type="AlphaFoldDB" id="A4WZR9"/>
<protein>
    <recommendedName>
        <fullName evidence="3">YtkA-like domain-containing protein</fullName>
    </recommendedName>
</protein>
<evidence type="ECO:0000313" key="4">
    <source>
        <dbReference type="EMBL" id="ABP72883.1"/>
    </source>
</evidence>
<dbReference type="HOGENOM" id="CLU_1957872_0_0_5"/>
<evidence type="ECO:0000259" key="3">
    <source>
        <dbReference type="Pfam" id="PF13115"/>
    </source>
</evidence>
<keyword evidence="2" id="KW-0732">Signal</keyword>
<dbReference type="InterPro" id="IPR032693">
    <property type="entry name" value="YtkA-like_dom"/>
</dbReference>
<evidence type="ECO:0000256" key="2">
    <source>
        <dbReference type="SAM" id="SignalP"/>
    </source>
</evidence>
<organism evidence="4">
    <name type="scientific">Cereibacter sphaeroides (strain ATCC 17025 / ATH 2.4.3)</name>
    <name type="common">Rhodobacter sphaeroides</name>
    <dbReference type="NCBI Taxonomy" id="349102"/>
    <lineage>
        <taxon>Bacteria</taxon>
        <taxon>Pseudomonadati</taxon>
        <taxon>Pseudomonadota</taxon>
        <taxon>Alphaproteobacteria</taxon>
        <taxon>Rhodobacterales</taxon>
        <taxon>Paracoccaceae</taxon>
        <taxon>Cereibacter</taxon>
    </lineage>
</organism>
<reference evidence="4" key="1">
    <citation type="submission" date="2007-04" db="EMBL/GenBank/DDBJ databases">
        <title>Complete sequence of plasmid pRSPA02 of Rhodobacter sphaeroides ATCC 17025.</title>
        <authorList>
            <consortium name="US DOE Joint Genome Institute"/>
            <person name="Copeland A."/>
            <person name="Lucas S."/>
            <person name="Lapidus A."/>
            <person name="Barry K."/>
            <person name="Detter J.C."/>
            <person name="Glavina del Rio T."/>
            <person name="Hammon N."/>
            <person name="Israni S."/>
            <person name="Dalin E."/>
            <person name="Tice H."/>
            <person name="Pitluck S."/>
            <person name="Chertkov O."/>
            <person name="Brettin T."/>
            <person name="Bruce D."/>
            <person name="Han C."/>
            <person name="Schmutz J."/>
            <person name="Larimer F."/>
            <person name="Land M."/>
            <person name="Hauser L."/>
            <person name="Kyrpides N."/>
            <person name="Kim E."/>
            <person name="Richardson P."/>
            <person name="Mackenzie C."/>
            <person name="Choudhary M."/>
            <person name="Donohue T.J."/>
            <person name="Kaplan S."/>
        </authorList>
    </citation>
    <scope>NUCLEOTIDE SEQUENCE [LARGE SCALE GENOMIC DNA]</scope>
    <source>
        <strain evidence="4">ATCC 17025</strain>
        <plasmid evidence="4">pRSPA02</plasmid>
    </source>
</reference>
<proteinExistence type="predicted"/>
<feature type="domain" description="YtkA-like" evidence="3">
    <location>
        <begin position="51"/>
        <end position="111"/>
    </location>
</feature>
<keyword evidence="4" id="KW-0614">Plasmid</keyword>
<dbReference type="EMBL" id="CP000663">
    <property type="protein sequence ID" value="ABP72883.1"/>
    <property type="molecule type" value="Genomic_DNA"/>
</dbReference>
<geneLocation type="plasmid" evidence="4">
    <name>pRSPA02</name>
</geneLocation>
<feature type="signal peptide" evidence="2">
    <location>
        <begin position="1"/>
        <end position="21"/>
    </location>
</feature>